<name>A0A0E9WUY8_ANGAN</name>
<accession>A0A0E9WUY8</accession>
<dbReference type="EMBL" id="GBXM01014521">
    <property type="protein sequence ID" value="JAH94056.1"/>
    <property type="molecule type" value="Transcribed_RNA"/>
</dbReference>
<organism evidence="2">
    <name type="scientific">Anguilla anguilla</name>
    <name type="common">European freshwater eel</name>
    <name type="synonym">Muraena anguilla</name>
    <dbReference type="NCBI Taxonomy" id="7936"/>
    <lineage>
        <taxon>Eukaryota</taxon>
        <taxon>Metazoa</taxon>
        <taxon>Chordata</taxon>
        <taxon>Craniata</taxon>
        <taxon>Vertebrata</taxon>
        <taxon>Euteleostomi</taxon>
        <taxon>Actinopterygii</taxon>
        <taxon>Neopterygii</taxon>
        <taxon>Teleostei</taxon>
        <taxon>Anguilliformes</taxon>
        <taxon>Anguillidae</taxon>
        <taxon>Anguilla</taxon>
    </lineage>
</organism>
<feature type="region of interest" description="Disordered" evidence="1">
    <location>
        <begin position="20"/>
        <end position="48"/>
    </location>
</feature>
<evidence type="ECO:0000313" key="2">
    <source>
        <dbReference type="EMBL" id="JAH94056.1"/>
    </source>
</evidence>
<dbReference type="AlphaFoldDB" id="A0A0E9WUY8"/>
<protein>
    <submittedName>
        <fullName evidence="2">Uncharacterized protein</fullName>
    </submittedName>
</protein>
<feature type="compositionally biased region" description="Basic residues" evidence="1">
    <location>
        <begin position="27"/>
        <end position="40"/>
    </location>
</feature>
<sequence length="48" mass="5799">MKHPARVKWAFSWSSAKQMSRNEELRRNRKHFLKVNHSSRQRCDNTSA</sequence>
<proteinExistence type="predicted"/>
<evidence type="ECO:0000256" key="1">
    <source>
        <dbReference type="SAM" id="MobiDB-lite"/>
    </source>
</evidence>
<reference evidence="2" key="2">
    <citation type="journal article" date="2015" name="Fish Shellfish Immunol.">
        <title>Early steps in the European eel (Anguilla anguilla)-Vibrio vulnificus interaction in the gills: Role of the RtxA13 toxin.</title>
        <authorList>
            <person name="Callol A."/>
            <person name="Pajuelo D."/>
            <person name="Ebbesson L."/>
            <person name="Teles M."/>
            <person name="MacKenzie S."/>
            <person name="Amaro C."/>
        </authorList>
    </citation>
    <scope>NUCLEOTIDE SEQUENCE</scope>
</reference>
<reference evidence="2" key="1">
    <citation type="submission" date="2014-11" db="EMBL/GenBank/DDBJ databases">
        <authorList>
            <person name="Amaro Gonzalez C."/>
        </authorList>
    </citation>
    <scope>NUCLEOTIDE SEQUENCE</scope>
</reference>